<proteinExistence type="predicted"/>
<protein>
    <submittedName>
        <fullName evidence="1">Uncharacterized protein</fullName>
    </submittedName>
</protein>
<sequence length="162" mass="17656">MGDKIAPAKLASQEQLSADPELLSSFITKLEEVEWVQSHLDGVSTIRSVGKELKVLRTALWKTLVANKKIGRENDSGNLLRARGYCTFTISKMTHIVPIALVGKPPSIGGLPLEIGSITHVESGQLLVEPESTVIFEFYSGLPDNFESSSTPRDVPYSTSDE</sequence>
<gene>
    <name evidence="1" type="ORF">BN869_000013753_1</name>
</gene>
<organism evidence="1">
    <name type="scientific">Bionectria ochroleuca</name>
    <name type="common">Gliocladium roseum</name>
    <dbReference type="NCBI Taxonomy" id="29856"/>
    <lineage>
        <taxon>Eukaryota</taxon>
        <taxon>Fungi</taxon>
        <taxon>Dikarya</taxon>
        <taxon>Ascomycota</taxon>
        <taxon>Pezizomycotina</taxon>
        <taxon>Sordariomycetes</taxon>
        <taxon>Hypocreomycetidae</taxon>
        <taxon>Hypocreales</taxon>
        <taxon>Bionectriaceae</taxon>
        <taxon>Clonostachys</taxon>
    </lineage>
</organism>
<accession>A0A0B7KRU3</accession>
<name>A0A0B7KRU3_BIOOC</name>
<evidence type="ECO:0000313" key="1">
    <source>
        <dbReference type="EMBL" id="CEO57695.1"/>
    </source>
</evidence>
<dbReference type="AlphaFoldDB" id="A0A0B7KRU3"/>
<reference evidence="1" key="1">
    <citation type="submission" date="2015-01" db="EMBL/GenBank/DDBJ databases">
        <authorList>
            <person name="Durling Mikael"/>
        </authorList>
    </citation>
    <scope>NUCLEOTIDE SEQUENCE</scope>
</reference>
<dbReference type="EMBL" id="CDPU01000128">
    <property type="protein sequence ID" value="CEO57695.1"/>
    <property type="molecule type" value="Genomic_DNA"/>
</dbReference>